<dbReference type="EMBL" id="FPLD01000102">
    <property type="protein sequence ID" value="SGZ11420.1"/>
    <property type="molecule type" value="Genomic_DNA"/>
</dbReference>
<dbReference type="SUPFAM" id="SSF53474">
    <property type="entry name" value="alpha/beta-Hydrolases"/>
    <property type="match status" value="1"/>
</dbReference>
<evidence type="ECO:0000259" key="2">
    <source>
        <dbReference type="Pfam" id="PF13205"/>
    </source>
</evidence>
<protein>
    <recommendedName>
        <fullName evidence="2">SbsA Ig-like domain-containing protein</fullName>
    </recommendedName>
</protein>
<feature type="domain" description="SbsA Ig-like" evidence="2">
    <location>
        <begin position="69"/>
        <end position="195"/>
    </location>
</feature>
<dbReference type="OrthoDB" id="5846020at2"/>
<evidence type="ECO:0000256" key="1">
    <source>
        <dbReference type="ARBA" id="ARBA00022729"/>
    </source>
</evidence>
<evidence type="ECO:0000313" key="3">
    <source>
        <dbReference type="EMBL" id="SGZ11420.1"/>
    </source>
</evidence>
<organism evidence="3 4">
    <name type="scientific">Moritella viscosa</name>
    <dbReference type="NCBI Taxonomy" id="80854"/>
    <lineage>
        <taxon>Bacteria</taxon>
        <taxon>Pseudomonadati</taxon>
        <taxon>Pseudomonadota</taxon>
        <taxon>Gammaproteobacteria</taxon>
        <taxon>Alteromonadales</taxon>
        <taxon>Moritellaceae</taxon>
        <taxon>Moritella</taxon>
    </lineage>
</organism>
<name>A0A1L0BYN7_9GAMM</name>
<dbReference type="Pfam" id="PF13205">
    <property type="entry name" value="Big_5"/>
    <property type="match status" value="1"/>
</dbReference>
<dbReference type="Proteomes" id="UP000183794">
    <property type="component" value="Unassembled WGS sequence"/>
</dbReference>
<evidence type="ECO:0000313" key="4">
    <source>
        <dbReference type="Proteomes" id="UP000183794"/>
    </source>
</evidence>
<dbReference type="InterPro" id="IPR029058">
    <property type="entry name" value="AB_hydrolase_fold"/>
</dbReference>
<reference evidence="3 4" key="1">
    <citation type="submission" date="2016-11" db="EMBL/GenBank/DDBJ databases">
        <authorList>
            <person name="Jaros S."/>
            <person name="Januszkiewicz K."/>
            <person name="Wedrychowicz H."/>
        </authorList>
    </citation>
    <scope>NUCLEOTIDE SEQUENCE [LARGE SCALE GENOMIC DNA]</scope>
    <source>
        <strain evidence="3">NVI 5450</strain>
    </source>
</reference>
<gene>
    <name evidence="3" type="ORF">NVI5450_3691</name>
</gene>
<dbReference type="InterPro" id="IPR032812">
    <property type="entry name" value="SbsA_Ig"/>
</dbReference>
<dbReference type="Gene3D" id="3.40.50.1820">
    <property type="entry name" value="alpha/beta hydrolase"/>
    <property type="match status" value="1"/>
</dbReference>
<proteinExistence type="predicted"/>
<keyword evidence="1" id="KW-0732">Signal</keyword>
<accession>A0A1L0BYN7</accession>
<dbReference type="AlphaFoldDB" id="A0A1L0BYN7"/>
<dbReference type="RefSeq" id="WP_082297290.1">
    <property type="nucleotide sequence ID" value="NZ_FPLD01000102.1"/>
</dbReference>
<sequence length="628" mass="71138">MNTIRMSFFIAIILSQAGCEWDDKLDVNKSDINEPDVKQPIYITGHYYDKGHFDKSQNYENAFSNNFTEENVEIHSYVVIEFDNEVDPVSITDSTVQIKRLHMEDTPFADSELNNNNIISGNWVLSTDNKSLTFKPAYKPYLDRSTFAYYTESKPNWNGLKPGYEYQVTISESIKSADGAVLSTPAKELTWTFKTTDVDYGLYWFKNSTDAVKYIPGREIDKSYYAPENDTLIYAHGWQQESVVADYRREGFNHFVNSETSGFSSGMTETMDLVSIWKDKSWNFGAFYWNQIADDDDNAKSSVGAAVPYKAESKIWNTIQMRYAVSPYSLTGSARQDKPIKPEDVWEYDRQDVNNPTKPMSVILAEILESALDEMDDNEFRLAGHSLGSQMVHGAAYILSENKNSAALIPDRLALIDPYWAGANVADDYWDEHPAKALVTTATEHRDTDREAALATGLSGYYNPGYSGQPWNEEINRSIAEQLALDNVAIAFYDVSSTSDGFSGVSGVYYGGLNTPERDIAAISYLKTPWIHTNEYKKLGQKHVNGRLWYLWQMAFDAKDISSGFSASTTTDSLIDLMNAKKTEKGRWIITAGQSTATPEDDVFELSHEQKDLGNWWSSWHNSKSWQE</sequence>